<accession>C9LHG4</accession>
<sequence length="61" mass="6902">MVQTYSYDGTLVKPIFEACVLVDVTLFSCWKKKLIASSSFQLVFTVVIFITLLDSFIDVSM</sequence>
<proteinExistence type="predicted"/>
<comment type="caution">
    <text evidence="2">The sequence shown here is derived from an EMBL/GenBank/DDBJ whole genome shotgun (WGS) entry which is preliminary data.</text>
</comment>
<gene>
    <name evidence="2" type="ORF">GCWU000325_01736</name>
</gene>
<dbReference type="AlphaFoldDB" id="C9LHG4"/>
<keyword evidence="1" id="KW-0812">Transmembrane</keyword>
<protein>
    <submittedName>
        <fullName evidence="2">Uncharacterized protein</fullName>
    </submittedName>
</protein>
<reference evidence="2" key="1">
    <citation type="submission" date="2009-09" db="EMBL/GenBank/DDBJ databases">
        <authorList>
            <person name="Weinstock G."/>
            <person name="Sodergren E."/>
            <person name="Clifton S."/>
            <person name="Fulton L."/>
            <person name="Fulton B."/>
            <person name="Courtney L."/>
            <person name="Fronick C."/>
            <person name="Harrison M."/>
            <person name="Strong C."/>
            <person name="Farmer C."/>
            <person name="Delahaunty K."/>
            <person name="Markovic C."/>
            <person name="Hall O."/>
            <person name="Minx P."/>
            <person name="Tomlinson C."/>
            <person name="Mitreva M."/>
            <person name="Nelson J."/>
            <person name="Hou S."/>
            <person name="Wollam A."/>
            <person name="Pepin K.H."/>
            <person name="Johnson M."/>
            <person name="Bhonagiri V."/>
            <person name="Nash W.E."/>
            <person name="Warren W."/>
            <person name="Chinwalla A."/>
            <person name="Mardis E.R."/>
            <person name="Wilson R.K."/>
        </authorList>
    </citation>
    <scope>NUCLEOTIDE SEQUENCE [LARGE SCALE GENOMIC DNA]</scope>
    <source>
        <strain evidence="2">ATCC 51259</strain>
    </source>
</reference>
<dbReference type="EMBL" id="ACIJ02000021">
    <property type="protein sequence ID" value="EEX71424.1"/>
    <property type="molecule type" value="Genomic_DNA"/>
</dbReference>
<keyword evidence="1" id="KW-1133">Transmembrane helix</keyword>
<dbReference type="Proteomes" id="UP000003460">
    <property type="component" value="Unassembled WGS sequence"/>
</dbReference>
<evidence type="ECO:0000313" key="3">
    <source>
        <dbReference type="Proteomes" id="UP000003460"/>
    </source>
</evidence>
<feature type="transmembrane region" description="Helical" evidence="1">
    <location>
        <begin position="34"/>
        <end position="57"/>
    </location>
</feature>
<keyword evidence="3" id="KW-1185">Reference proteome</keyword>
<dbReference type="HOGENOM" id="CLU_2918930_0_0_10"/>
<evidence type="ECO:0000256" key="1">
    <source>
        <dbReference type="SAM" id="Phobius"/>
    </source>
</evidence>
<evidence type="ECO:0000313" key="2">
    <source>
        <dbReference type="EMBL" id="EEX71424.1"/>
    </source>
</evidence>
<organism evidence="2 3">
    <name type="scientific">Alloprevotella tannerae ATCC 51259</name>
    <dbReference type="NCBI Taxonomy" id="626522"/>
    <lineage>
        <taxon>Bacteria</taxon>
        <taxon>Pseudomonadati</taxon>
        <taxon>Bacteroidota</taxon>
        <taxon>Bacteroidia</taxon>
        <taxon>Bacteroidales</taxon>
        <taxon>Prevotellaceae</taxon>
        <taxon>Alloprevotella</taxon>
    </lineage>
</organism>
<name>C9LHG4_9BACT</name>
<keyword evidence="1" id="KW-0472">Membrane</keyword>